<proteinExistence type="inferred from homology"/>
<keyword evidence="4" id="KW-0547">Nucleotide-binding</keyword>
<feature type="coiled-coil region" evidence="12">
    <location>
        <begin position="813"/>
        <end position="927"/>
    </location>
</feature>
<dbReference type="GO" id="GO:0000796">
    <property type="term" value="C:condensin complex"/>
    <property type="evidence" value="ECO:0007669"/>
    <property type="project" value="TreeGrafter"/>
</dbReference>
<evidence type="ECO:0000256" key="8">
    <source>
        <dbReference type="ARBA" id="ARBA00023067"/>
    </source>
</evidence>
<dbReference type="GO" id="GO:0005634">
    <property type="term" value="C:nucleus"/>
    <property type="evidence" value="ECO:0007669"/>
    <property type="project" value="UniProtKB-SubCell"/>
</dbReference>
<dbReference type="GO" id="GO:0005524">
    <property type="term" value="F:ATP binding"/>
    <property type="evidence" value="ECO:0007669"/>
    <property type="project" value="UniProtKB-KW"/>
</dbReference>
<gene>
    <name evidence="15" type="primary">SMC4</name>
    <name evidence="15" type="ORF">BN1211_1500</name>
</gene>
<dbReference type="GO" id="GO:0051301">
    <property type="term" value="P:cell division"/>
    <property type="evidence" value="ECO:0007669"/>
    <property type="project" value="UniProtKB-KW"/>
</dbReference>
<dbReference type="InterPro" id="IPR003395">
    <property type="entry name" value="RecF/RecN/SMC_N"/>
</dbReference>
<feature type="compositionally biased region" description="Low complexity" evidence="13">
    <location>
        <begin position="33"/>
        <end position="45"/>
    </location>
</feature>
<evidence type="ECO:0000256" key="10">
    <source>
        <dbReference type="ARBA" id="ARBA00023306"/>
    </source>
</evidence>
<evidence type="ECO:0000256" key="9">
    <source>
        <dbReference type="ARBA" id="ARBA00023242"/>
    </source>
</evidence>
<dbReference type="EMBL" id="CDQK01000002">
    <property type="protein sequence ID" value="CEP21411.1"/>
    <property type="molecule type" value="Genomic_DNA"/>
</dbReference>
<dbReference type="GO" id="GO:0016887">
    <property type="term" value="F:ATP hydrolysis activity"/>
    <property type="evidence" value="ECO:0007669"/>
    <property type="project" value="InterPro"/>
</dbReference>
<dbReference type="InterPro" id="IPR027417">
    <property type="entry name" value="P-loop_NTPase"/>
</dbReference>
<dbReference type="Gene3D" id="1.20.1060.20">
    <property type="match status" value="1"/>
</dbReference>
<dbReference type="Gene3D" id="3.40.50.300">
    <property type="entry name" value="P-loop containing nucleotide triphosphate hydrolases"/>
    <property type="match status" value="2"/>
</dbReference>
<feature type="domain" description="SMC hinge" evidence="14">
    <location>
        <begin position="652"/>
        <end position="765"/>
    </location>
</feature>
<dbReference type="Gene3D" id="3.30.70.1620">
    <property type="match status" value="1"/>
</dbReference>
<feature type="compositionally biased region" description="Low complexity" evidence="13">
    <location>
        <begin position="70"/>
        <end position="87"/>
    </location>
</feature>
<dbReference type="InterPro" id="IPR024704">
    <property type="entry name" value="SMC"/>
</dbReference>
<keyword evidence="7 12" id="KW-0175">Coiled coil</keyword>
<evidence type="ECO:0000256" key="5">
    <source>
        <dbReference type="ARBA" id="ARBA00022776"/>
    </source>
</evidence>
<comment type="similarity">
    <text evidence="2">Belongs to the SMC family. SMC4 subfamily.</text>
</comment>
<feature type="coiled-coil region" evidence="12">
    <location>
        <begin position="957"/>
        <end position="1047"/>
    </location>
</feature>
<feature type="coiled-coil region" evidence="12">
    <location>
        <begin position="1142"/>
        <end position="1179"/>
    </location>
</feature>
<keyword evidence="10" id="KW-0131">Cell cycle</keyword>
<feature type="compositionally biased region" description="Basic residues" evidence="13">
    <location>
        <begin position="1"/>
        <end position="12"/>
    </location>
</feature>
<dbReference type="PANTHER" id="PTHR18937:SF172">
    <property type="entry name" value="STRUCTURAL MAINTENANCE OF CHROMOSOMES PROTEIN"/>
    <property type="match status" value="1"/>
</dbReference>
<evidence type="ECO:0000313" key="15">
    <source>
        <dbReference type="EMBL" id="CEP21411.1"/>
    </source>
</evidence>
<dbReference type="SUPFAM" id="SSF75553">
    <property type="entry name" value="Smc hinge domain"/>
    <property type="match status" value="1"/>
</dbReference>
<keyword evidence="3" id="KW-0132">Cell division</keyword>
<evidence type="ECO:0000256" key="13">
    <source>
        <dbReference type="SAM" id="MobiDB-lite"/>
    </source>
</evidence>
<dbReference type="Pfam" id="PF02463">
    <property type="entry name" value="SMC_N"/>
    <property type="match status" value="1"/>
</dbReference>
<evidence type="ECO:0000256" key="6">
    <source>
        <dbReference type="ARBA" id="ARBA00022840"/>
    </source>
</evidence>
<keyword evidence="6" id="KW-0067">ATP-binding</keyword>
<evidence type="ECO:0000313" key="16">
    <source>
        <dbReference type="Proteomes" id="UP000038830"/>
    </source>
</evidence>
<dbReference type="GO" id="GO:0007076">
    <property type="term" value="P:mitotic chromosome condensation"/>
    <property type="evidence" value="ECO:0007669"/>
    <property type="project" value="TreeGrafter"/>
</dbReference>
<dbReference type="InterPro" id="IPR036277">
    <property type="entry name" value="SMC_hinge_sf"/>
</dbReference>
<evidence type="ECO:0000256" key="7">
    <source>
        <dbReference type="ARBA" id="ARBA00023054"/>
    </source>
</evidence>
<dbReference type="Pfam" id="PF06470">
    <property type="entry name" value="SMC_hinge"/>
    <property type="match status" value="1"/>
</dbReference>
<evidence type="ECO:0000256" key="1">
    <source>
        <dbReference type="ARBA" id="ARBA00004123"/>
    </source>
</evidence>
<keyword evidence="5" id="KW-0498">Mitosis</keyword>
<evidence type="ECO:0000256" key="11">
    <source>
        <dbReference type="PIRNR" id="PIRNR005719"/>
    </source>
</evidence>
<feature type="coiled-coil region" evidence="12">
    <location>
        <begin position="531"/>
        <end position="579"/>
    </location>
</feature>
<reference evidence="16" key="1">
    <citation type="journal article" date="2015" name="J. Biotechnol.">
        <title>The structure of the Cyberlindnera jadinii genome and its relation to Candida utilis analyzed by the occurrence of single nucleotide polymorphisms.</title>
        <authorList>
            <person name="Rupp O."/>
            <person name="Brinkrolf K."/>
            <person name="Buerth C."/>
            <person name="Kunigo M."/>
            <person name="Schneider J."/>
            <person name="Jaenicke S."/>
            <person name="Goesmann A."/>
            <person name="Puehler A."/>
            <person name="Jaeger K.-E."/>
            <person name="Ernst J.F."/>
        </authorList>
    </citation>
    <scope>NUCLEOTIDE SEQUENCE [LARGE SCALE GENOMIC DNA]</scope>
    <source>
        <strain evidence="16">ATCC 18201 / CBS 1600 / BCRC 20928 / JCM 3617 / NBRC 0987 / NRRL Y-1542</strain>
    </source>
</reference>
<feature type="region of interest" description="Disordered" evidence="13">
    <location>
        <begin position="1"/>
        <end position="102"/>
    </location>
</feature>
<accession>A0A0H5C186</accession>
<organism evidence="15 16">
    <name type="scientific">Cyberlindnera jadinii (strain ATCC 18201 / CBS 1600 / BCRC 20928 / JCM 3617 / NBRC 0987 / NRRL Y-1542)</name>
    <name type="common">Torula yeast</name>
    <name type="synonym">Candida utilis</name>
    <dbReference type="NCBI Taxonomy" id="983966"/>
    <lineage>
        <taxon>Eukaryota</taxon>
        <taxon>Fungi</taxon>
        <taxon>Dikarya</taxon>
        <taxon>Ascomycota</taxon>
        <taxon>Saccharomycotina</taxon>
        <taxon>Saccharomycetes</taxon>
        <taxon>Phaffomycetales</taxon>
        <taxon>Phaffomycetaceae</taxon>
        <taxon>Cyberlindnera</taxon>
    </lineage>
</organism>
<evidence type="ECO:0000259" key="14">
    <source>
        <dbReference type="SMART" id="SM00968"/>
    </source>
</evidence>
<dbReference type="InterPro" id="IPR010935">
    <property type="entry name" value="SMC_hinge"/>
</dbReference>
<evidence type="ECO:0000256" key="4">
    <source>
        <dbReference type="ARBA" id="ARBA00022741"/>
    </source>
</evidence>
<sequence length="1336" mass="151878">MSSPPAKRRHLGPRILDDEDSSTPDVADLVQKSDALSASASPQSPSKERRSSLAPLDTNVPLKLDSVKLDPPSDSSPRQQSPKSKPSFNGPDIIQLSPSKNSKIASMNFSQDREGEPTTRLVIDRLVLTNFKSYAGKQVIGPFDSSFSAVVGPNGSGKSNVIDAMLFVFGFRANKMRQGKLSELIHNSETAPNLESCSVDIYFHNVQDNVDETTSVIPESELIVSRRAYRNNGSDYFINNKRSSYGEVTSLLKDKGIDLDHKRFLILQGEVESIAQMKPKAEKENDDGLLEYLEDIIGTSKYKSTIEESYQKVEELNEICQEKETRFSLVEKERDSLEGKKQEALDFIRKEKELVENQSLLLRYNIHQSEKNIEMNTGILKDLEKKLENEQKESSDFQTEVKKIEADYKALMKSIGSIEEEIQQLETAQRKDERDRVMVEEKKKSIENKKKKAEKLLETAITALNQANNKHSTLSDENEKFSKDLEGLRQSLVEEKSILDEIRSELTDKTKAFNEEIEIHQAKLRPWTEKLEQKKSEIAIAESRVQILKEGRSTVDAEISKLKDRLKEIVQEGKDNEKKLSLLKKEKTHNASQIQIGEQECEHAAGKLKAMEESVSNHRQKTLEARGSLSTIQNKSKVLAGLMRLQESGRIEGFYGRLGDLGYIDDKYDVAISTACGQLDDMVVESVEVGQQCIEYLRKNNLGYARFILLTKLRKFNLGKIQTPNNVPRLFDLVTPQDPKFAPAFYSVLQDTLVASNLQEANKVAYGAKRFRVVTLDGKLIDKSGTLSGGGNIVNRGGMKSTSQAGSVSESEVLKMEKQLSEKEQKLEIAQNTYYEMTGALKELKERQPEIDTEVSKIKYQIDSLTNEMKSVQTQVAAATKKRDEMAADNKEIAEAEANVASLTIELHNLQEQSKELQDKINVLQEQILNVGGVKLRMQNSKVDSVAQQIEIASHKLNNNKVGIKKLENEIKRYTKSEREKKQEIEDYQCDLSRVEEAYQERLRVFEKLETELKKLRDSKDENKEKAELLKESLDEKLEKINLLRSAQVEIENKIEKHQSIIKHQTAERLRNTEHLDTLEFRDVSTLLSFIEDKEERLKYENGSLSDLTPDELEALDIDTIQIKVEDLEAYMSKVKVDTDILEEYARRTEEYQTRRTDLNSAVEERDQIKTTAEVLKKKRLDEFMEGFNLISATLKEMYQMITMGGNAELELVDSLDPFSEGILFSVMPPKKSWKNISNLSGGEKTLSSLALVFALHRYKPTPLYVMDEIDAALDFRNVSIVANYIKERTKNAQFIVISLRNNMFELAQNLVGIYKVSNMTRSITLKNHDMLNNDQ</sequence>
<dbReference type="Gene3D" id="1.10.287.1490">
    <property type="match status" value="1"/>
</dbReference>
<name>A0A0H5C186_CYBJN</name>
<evidence type="ECO:0000256" key="12">
    <source>
        <dbReference type="SAM" id="Coils"/>
    </source>
</evidence>
<keyword evidence="9 11" id="KW-0539">Nucleus</keyword>
<dbReference type="FunFam" id="3.40.50.300:FF:000481">
    <property type="entry name" value="Structural maintenance of chromosomes 4"/>
    <property type="match status" value="1"/>
</dbReference>
<dbReference type="PANTHER" id="PTHR18937">
    <property type="entry name" value="STRUCTURAL MAINTENANCE OF CHROMOSOMES SMC FAMILY MEMBER"/>
    <property type="match status" value="1"/>
</dbReference>
<dbReference type="PIRSF" id="PIRSF005719">
    <property type="entry name" value="SMC"/>
    <property type="match status" value="1"/>
</dbReference>
<protein>
    <recommendedName>
        <fullName evidence="11">Structural maintenance of chromosomes protein</fullName>
    </recommendedName>
</protein>
<keyword evidence="8" id="KW-0226">DNA condensation</keyword>
<comment type="subcellular location">
    <subcellularLocation>
        <location evidence="1 11">Nucleus</location>
    </subcellularLocation>
</comment>
<dbReference type="Proteomes" id="UP000038830">
    <property type="component" value="Unassembled WGS sequence"/>
</dbReference>
<evidence type="ECO:0000256" key="3">
    <source>
        <dbReference type="ARBA" id="ARBA00022618"/>
    </source>
</evidence>
<dbReference type="SMART" id="SM00968">
    <property type="entry name" value="SMC_hinge"/>
    <property type="match status" value="1"/>
</dbReference>
<feature type="coiled-coil region" evidence="12">
    <location>
        <begin position="373"/>
        <end position="505"/>
    </location>
</feature>
<dbReference type="FunFam" id="3.40.50.300:FF:000585">
    <property type="entry name" value="Structural maintenance of chromosomes 4"/>
    <property type="match status" value="1"/>
</dbReference>
<dbReference type="SUPFAM" id="SSF52540">
    <property type="entry name" value="P-loop containing nucleoside triphosphate hydrolases"/>
    <property type="match status" value="2"/>
</dbReference>
<feature type="coiled-coil region" evidence="12">
    <location>
        <begin position="306"/>
        <end position="333"/>
    </location>
</feature>
<evidence type="ECO:0000256" key="2">
    <source>
        <dbReference type="ARBA" id="ARBA00006005"/>
    </source>
</evidence>